<feature type="active site" description="Acyl-thioester intermediate" evidence="4">
    <location>
        <position position="150"/>
    </location>
</feature>
<dbReference type="CDD" id="cd02315">
    <property type="entry name" value="ScASADH_like_N"/>
    <property type="match status" value="1"/>
</dbReference>
<feature type="domain" description="Semialdehyde dehydrogenase NAD-binding" evidence="5">
    <location>
        <begin position="4"/>
        <end position="131"/>
    </location>
</feature>
<comment type="similarity">
    <text evidence="1">Belongs to the aspartate-semialdehyde dehydrogenase family.</text>
</comment>
<evidence type="ECO:0000256" key="1">
    <source>
        <dbReference type="ARBA" id="ARBA00010584"/>
    </source>
</evidence>
<dbReference type="EMBL" id="FNFC01000003">
    <property type="protein sequence ID" value="SDJ43249.1"/>
    <property type="molecule type" value="Genomic_DNA"/>
</dbReference>
<keyword evidence="3" id="KW-0560">Oxidoreductase</keyword>
<sequence length="345" mass="36645">MSVAVGILGATGAVGQRLVQLLASHPEFEIETLTASEASAGESYSDAAKWRIESPVPDGVGEMTVTETTPEAVPEDLDLLFSSLPSAVGREVEPAFCEAGHVVSSNSSNHRTAEDVPLTVPEVNGDHLDLIEVQRDERGWDGALVKNPNCSTITMVPPLAALDDAFGLDQVTVATLQAVSGAGYDGVTSMEIIDNAIPHIGGEENKMETESRKLLGEFDGAGVSWHNARVEASCNRIPTLDGHLENVWVETAREATVEAAIDAMESYPSLELHSSPDQLVHVFTDPERPQPRLDRTLEGGMSIAAGGLQETDDGLQFNCLAHNTLRGAAGASLLNGELLLDRGYL</sequence>
<dbReference type="RefSeq" id="WP_092699801.1">
    <property type="nucleotide sequence ID" value="NZ_FNFC01000003.1"/>
</dbReference>
<dbReference type="InterPro" id="IPR012280">
    <property type="entry name" value="Semialdhyde_DH_dimer_dom"/>
</dbReference>
<protein>
    <submittedName>
        <fullName evidence="6">Aspartate semialdehyde dehydrogenase</fullName>
    </submittedName>
</protein>
<dbReference type="PANTHER" id="PTHR46718:SF1">
    <property type="entry name" value="ASPARTATE-SEMIALDEHYDE DEHYDROGENASE"/>
    <property type="match status" value="1"/>
</dbReference>
<dbReference type="Gene3D" id="3.40.50.720">
    <property type="entry name" value="NAD(P)-binding Rossmann-like Domain"/>
    <property type="match status" value="1"/>
</dbReference>
<dbReference type="InterPro" id="IPR005676">
    <property type="entry name" value="Asp_semi-ald_DH_pep-lack"/>
</dbReference>
<dbReference type="GO" id="GO:0050661">
    <property type="term" value="F:NADP binding"/>
    <property type="evidence" value="ECO:0007669"/>
    <property type="project" value="InterPro"/>
</dbReference>
<dbReference type="SUPFAM" id="SSF55347">
    <property type="entry name" value="Glyceraldehyde-3-phosphate dehydrogenase-like, C-terminal domain"/>
    <property type="match status" value="1"/>
</dbReference>
<dbReference type="InterPro" id="IPR051823">
    <property type="entry name" value="ASADH-related"/>
</dbReference>
<dbReference type="GO" id="GO:0004073">
    <property type="term" value="F:aspartate-semialdehyde dehydrogenase activity"/>
    <property type="evidence" value="ECO:0007669"/>
    <property type="project" value="TreeGrafter"/>
</dbReference>
<dbReference type="CDD" id="cd18130">
    <property type="entry name" value="ASADH_C_arch_fung_like"/>
    <property type="match status" value="1"/>
</dbReference>
<dbReference type="STRING" id="890420.SAMN05216226_103173"/>
<dbReference type="GO" id="GO:0046983">
    <property type="term" value="F:protein dimerization activity"/>
    <property type="evidence" value="ECO:0007669"/>
    <property type="project" value="InterPro"/>
</dbReference>
<evidence type="ECO:0000259" key="5">
    <source>
        <dbReference type="SMART" id="SM00859"/>
    </source>
</evidence>
<evidence type="ECO:0000313" key="6">
    <source>
        <dbReference type="EMBL" id="SDJ43249.1"/>
    </source>
</evidence>
<dbReference type="Pfam" id="PF02774">
    <property type="entry name" value="Semialdhyde_dhC"/>
    <property type="match status" value="1"/>
</dbReference>
<proteinExistence type="inferred from homology"/>
<dbReference type="AlphaFoldDB" id="A0A1G8TNY2"/>
<dbReference type="InterPro" id="IPR000534">
    <property type="entry name" value="Semialdehyde_DH_NAD-bd"/>
</dbReference>
<keyword evidence="7" id="KW-1185">Reference proteome</keyword>
<dbReference type="SMART" id="SM00859">
    <property type="entry name" value="Semialdhyde_dh"/>
    <property type="match status" value="1"/>
</dbReference>
<organism evidence="6 7">
    <name type="scientific">Halovenus aranensis</name>
    <dbReference type="NCBI Taxonomy" id="890420"/>
    <lineage>
        <taxon>Archaea</taxon>
        <taxon>Methanobacteriati</taxon>
        <taxon>Methanobacteriota</taxon>
        <taxon>Stenosarchaea group</taxon>
        <taxon>Halobacteria</taxon>
        <taxon>Halobacteriales</taxon>
        <taxon>Haloarculaceae</taxon>
        <taxon>Halovenus</taxon>
    </lineage>
</organism>
<dbReference type="InterPro" id="IPR036291">
    <property type="entry name" value="NAD(P)-bd_dom_sf"/>
</dbReference>
<gene>
    <name evidence="6" type="ORF">SAMN05216226_103173</name>
</gene>
<dbReference type="OrthoDB" id="38238at2157"/>
<reference evidence="6 7" key="1">
    <citation type="submission" date="2016-10" db="EMBL/GenBank/DDBJ databases">
        <authorList>
            <person name="de Groot N.N."/>
        </authorList>
    </citation>
    <scope>NUCLEOTIDE SEQUENCE [LARGE SCALE GENOMIC DNA]</scope>
    <source>
        <strain evidence="6 7">IBRC-M10015</strain>
    </source>
</reference>
<dbReference type="PANTHER" id="PTHR46718">
    <property type="entry name" value="ASPARTATE-SEMIALDEHYDE DEHYDROGENASE"/>
    <property type="match status" value="1"/>
</dbReference>
<evidence type="ECO:0000256" key="4">
    <source>
        <dbReference type="PIRSR" id="PIRSR000148-1"/>
    </source>
</evidence>
<dbReference type="NCBIfam" id="NF006416">
    <property type="entry name" value="PRK08664.1"/>
    <property type="match status" value="1"/>
</dbReference>
<dbReference type="GO" id="GO:0051287">
    <property type="term" value="F:NAD binding"/>
    <property type="evidence" value="ECO:0007669"/>
    <property type="project" value="InterPro"/>
</dbReference>
<dbReference type="NCBIfam" id="TIGR00978">
    <property type="entry name" value="asd_EA"/>
    <property type="match status" value="1"/>
</dbReference>
<accession>A0A1G8TNY2</accession>
<feature type="active site" description="Proton acceptor" evidence="4">
    <location>
        <position position="243"/>
    </location>
</feature>
<dbReference type="Proteomes" id="UP000198856">
    <property type="component" value="Unassembled WGS sequence"/>
</dbReference>
<dbReference type="SUPFAM" id="SSF51735">
    <property type="entry name" value="NAD(P)-binding Rossmann-fold domains"/>
    <property type="match status" value="1"/>
</dbReference>
<dbReference type="Pfam" id="PF01118">
    <property type="entry name" value="Semialdhyde_dh"/>
    <property type="match status" value="1"/>
</dbReference>
<evidence type="ECO:0000256" key="2">
    <source>
        <dbReference type="ARBA" id="ARBA00022857"/>
    </source>
</evidence>
<name>A0A1G8TNY2_9EURY</name>
<dbReference type="GO" id="GO:0009086">
    <property type="term" value="P:methionine biosynthetic process"/>
    <property type="evidence" value="ECO:0007669"/>
    <property type="project" value="UniProtKB-ARBA"/>
</dbReference>
<dbReference type="Gene3D" id="3.30.360.10">
    <property type="entry name" value="Dihydrodipicolinate Reductase, domain 2"/>
    <property type="match status" value="1"/>
</dbReference>
<dbReference type="GO" id="GO:0009088">
    <property type="term" value="P:threonine biosynthetic process"/>
    <property type="evidence" value="ECO:0007669"/>
    <property type="project" value="TreeGrafter"/>
</dbReference>
<evidence type="ECO:0000256" key="3">
    <source>
        <dbReference type="ARBA" id="ARBA00023002"/>
    </source>
</evidence>
<dbReference type="PIRSF" id="PIRSF000148">
    <property type="entry name" value="ASA_dh"/>
    <property type="match status" value="1"/>
</dbReference>
<evidence type="ECO:0000313" key="7">
    <source>
        <dbReference type="Proteomes" id="UP000198856"/>
    </source>
</evidence>
<keyword evidence="2" id="KW-0521">NADP</keyword>